<evidence type="ECO:0000259" key="1">
    <source>
        <dbReference type="Pfam" id="PF05050"/>
    </source>
</evidence>
<dbReference type="GO" id="GO:0008168">
    <property type="term" value="F:methyltransferase activity"/>
    <property type="evidence" value="ECO:0007669"/>
    <property type="project" value="UniProtKB-KW"/>
</dbReference>
<name>A0A362X3C0_9FLAO</name>
<dbReference type="EMBL" id="PVEO01000012">
    <property type="protein sequence ID" value="PQV45757.1"/>
    <property type="molecule type" value="Genomic_DNA"/>
</dbReference>
<dbReference type="Pfam" id="PF05050">
    <property type="entry name" value="Methyltransf_21"/>
    <property type="match status" value="1"/>
</dbReference>
<dbReference type="AlphaFoldDB" id="A0A362X3C0"/>
<dbReference type="PANTHER" id="PTHR34009:SF2">
    <property type="entry name" value="PROTEIN STAR"/>
    <property type="match status" value="1"/>
</dbReference>
<dbReference type="GO" id="GO:0005737">
    <property type="term" value="C:cytoplasm"/>
    <property type="evidence" value="ECO:0007669"/>
    <property type="project" value="GOC"/>
</dbReference>
<dbReference type="Gene3D" id="3.40.50.150">
    <property type="entry name" value="Vaccinia Virus protein VP39"/>
    <property type="match status" value="1"/>
</dbReference>
<protein>
    <submittedName>
        <fullName evidence="2">FkbM family methyltransferase</fullName>
    </submittedName>
</protein>
<dbReference type="GO" id="GO:0032259">
    <property type="term" value="P:methylation"/>
    <property type="evidence" value="ECO:0007669"/>
    <property type="project" value="UniProtKB-KW"/>
</dbReference>
<evidence type="ECO:0000313" key="3">
    <source>
        <dbReference type="Proteomes" id="UP000251545"/>
    </source>
</evidence>
<dbReference type="SUPFAM" id="SSF53335">
    <property type="entry name" value="S-adenosyl-L-methionine-dependent methyltransferases"/>
    <property type="match status" value="1"/>
</dbReference>
<proteinExistence type="predicted"/>
<sequence length="257" mass="29756">MKKFVKNILNAFNYSLIKTPTLKGLLRDQIKAKELDFIFSYPTNISANYVKFKDKSKSQIKQDLFVLAELGFKYDGFFVEFGATDGVSMSNSFLLEKEFNWNGILAEPGKCWHKALEKNRSVAIEKDCVWYKTGETLKFQEADSSTLSTIAGFGDTDQHSKTRDKAKEYTVTTISFNDLLSKYNAPNIIDYLSIDTEGSEFVILESLNFDDYKFRVITVEHNYTNLRYNVFNLLTSKGYKRVHKNHSLFDDWYVLED</sequence>
<evidence type="ECO:0000313" key="2">
    <source>
        <dbReference type="EMBL" id="PQV45757.1"/>
    </source>
</evidence>
<feature type="domain" description="Methyltransferase FkbM" evidence="1">
    <location>
        <begin position="82"/>
        <end position="239"/>
    </location>
</feature>
<keyword evidence="2" id="KW-0808">Transferase</keyword>
<dbReference type="Proteomes" id="UP000251545">
    <property type="component" value="Unassembled WGS sequence"/>
</dbReference>
<reference evidence="2 3" key="1">
    <citation type="submission" date="2018-02" db="EMBL/GenBank/DDBJ databases">
        <title>Genomic Encyclopedia of Archaeal and Bacterial Type Strains, Phase II (KMG-II): from individual species to whole genera.</title>
        <authorList>
            <person name="Goeker M."/>
        </authorList>
    </citation>
    <scope>NUCLEOTIDE SEQUENCE [LARGE SCALE GENOMIC DNA]</scope>
    <source>
        <strain evidence="2 3">DSM 21165</strain>
    </source>
</reference>
<organism evidence="2 3">
    <name type="scientific">Jejuia pallidilutea</name>
    <dbReference type="NCBI Taxonomy" id="504487"/>
    <lineage>
        <taxon>Bacteria</taxon>
        <taxon>Pseudomonadati</taxon>
        <taxon>Bacteroidota</taxon>
        <taxon>Flavobacteriia</taxon>
        <taxon>Flavobacteriales</taxon>
        <taxon>Flavobacteriaceae</taxon>
        <taxon>Jejuia</taxon>
    </lineage>
</organism>
<dbReference type="GO" id="GO:0006888">
    <property type="term" value="P:endoplasmic reticulum to Golgi vesicle-mediated transport"/>
    <property type="evidence" value="ECO:0007669"/>
    <property type="project" value="TreeGrafter"/>
</dbReference>
<accession>A0A362X3C0</accession>
<gene>
    <name evidence="2" type="ORF">CLV33_112101</name>
</gene>
<dbReference type="RefSeq" id="WP_105474696.1">
    <property type="nucleotide sequence ID" value="NZ_PVEO01000012.1"/>
</dbReference>
<dbReference type="GO" id="GO:0016197">
    <property type="term" value="P:endosomal transport"/>
    <property type="evidence" value="ECO:0007669"/>
    <property type="project" value="TreeGrafter"/>
</dbReference>
<dbReference type="InterPro" id="IPR029063">
    <property type="entry name" value="SAM-dependent_MTases_sf"/>
</dbReference>
<dbReference type="PANTHER" id="PTHR34009">
    <property type="entry name" value="PROTEIN STAR"/>
    <property type="match status" value="1"/>
</dbReference>
<keyword evidence="2" id="KW-0489">Methyltransferase</keyword>
<dbReference type="InterPro" id="IPR006342">
    <property type="entry name" value="FkbM_mtfrase"/>
</dbReference>
<comment type="caution">
    <text evidence="2">The sequence shown here is derived from an EMBL/GenBank/DDBJ whole genome shotgun (WGS) entry which is preliminary data.</text>
</comment>
<dbReference type="InterPro" id="IPR053202">
    <property type="entry name" value="EGF_Rcpt_Signaling_Reg"/>
</dbReference>
<dbReference type="GO" id="GO:0005886">
    <property type="term" value="C:plasma membrane"/>
    <property type="evidence" value="ECO:0007669"/>
    <property type="project" value="TreeGrafter"/>
</dbReference>